<feature type="transmembrane region" description="Helical" evidence="8">
    <location>
        <begin position="337"/>
        <end position="357"/>
    </location>
</feature>
<feature type="transmembrane region" description="Helical" evidence="8">
    <location>
        <begin position="395"/>
        <end position="418"/>
    </location>
</feature>
<gene>
    <name evidence="9" type="ORF">M3N64_11300</name>
</gene>
<keyword evidence="5 8" id="KW-0812">Transmembrane</keyword>
<sequence length="446" mass="46339">MNSAQNPGKILSLGIQHMLAMYGGAVIVPLIVGGAVGLNSAELALLVSIDLAACGLATLLQAWKNRFFGIGLPIVMGCTFTAVSPMIIIGKSYGMPGICGAILVSGLVVLILSTFFGKIVRFFPPVVVGTVVMIIGLTLIPVAVNNLGGGSGAKNFGSPQNLILGFGVLVLIVIMNRFFKGFLRTISILLSIVIGTLAAALMGMVNFSSVASAGWFSMIKPFSFGAPTFHADAIIAMSIVGMVSLIETTGVYMALSDITRQPINEKSMEHGYRAEGLAILVGGLFNAFPYTTFSQNVGLVQMTGVKTRKVAIVCGFSLVVLGLIPKIGALTVLIPNAVIGGATLAMFGMVIASGVRMLGKVDFARQDNLLIVACSIGVGLGVTVQPALFAKLPSLVQILTNNGIVAGSLTALILNIVFNVGRKQDELETTDLSKQMVAEASAAKSE</sequence>
<dbReference type="InterPro" id="IPR006043">
    <property type="entry name" value="NCS2"/>
</dbReference>
<keyword evidence="3" id="KW-0813">Transport</keyword>
<reference evidence="9 10" key="1">
    <citation type="submission" date="2022-05" db="EMBL/GenBank/DDBJ databases">
        <title>Sporolactobacillus sp nov CPB3-1, isolated from tree bark (Mangifera indica L.).</title>
        <authorList>
            <person name="Phuengjayaem S."/>
            <person name="Tanasupawat S."/>
        </authorList>
    </citation>
    <scope>NUCLEOTIDE SEQUENCE [LARGE SCALE GENOMIC DNA]</scope>
    <source>
        <strain evidence="9 10">CPB3-1</strain>
    </source>
</reference>
<feature type="transmembrane region" description="Helical" evidence="8">
    <location>
        <begin position="310"/>
        <end position="331"/>
    </location>
</feature>
<evidence type="ECO:0000256" key="7">
    <source>
        <dbReference type="ARBA" id="ARBA00023136"/>
    </source>
</evidence>
<evidence type="ECO:0000256" key="1">
    <source>
        <dbReference type="ARBA" id="ARBA00004651"/>
    </source>
</evidence>
<evidence type="ECO:0000256" key="8">
    <source>
        <dbReference type="SAM" id="Phobius"/>
    </source>
</evidence>
<comment type="similarity">
    <text evidence="2">Belongs to the nucleobase:cation symporter-2 (NCS2) (TC 2.A.40) family.</text>
</comment>
<accession>A0ABT0MCA5</accession>
<feature type="transmembrane region" description="Helical" evidence="8">
    <location>
        <begin position="43"/>
        <end position="60"/>
    </location>
</feature>
<evidence type="ECO:0000256" key="2">
    <source>
        <dbReference type="ARBA" id="ARBA00008821"/>
    </source>
</evidence>
<evidence type="ECO:0000256" key="3">
    <source>
        <dbReference type="ARBA" id="ARBA00022448"/>
    </source>
</evidence>
<evidence type="ECO:0000256" key="4">
    <source>
        <dbReference type="ARBA" id="ARBA00022475"/>
    </source>
</evidence>
<dbReference type="PANTHER" id="PTHR42810:SF4">
    <property type="entry name" value="URIC ACID TRANSPORTER UACT"/>
    <property type="match status" value="1"/>
</dbReference>
<dbReference type="RefSeq" id="WP_249102277.1">
    <property type="nucleotide sequence ID" value="NZ_JAMAST010000016.1"/>
</dbReference>
<dbReference type="NCBIfam" id="TIGR03173">
    <property type="entry name" value="pbuX"/>
    <property type="match status" value="1"/>
</dbReference>
<comment type="subcellular location">
    <subcellularLocation>
        <location evidence="1">Cell membrane</location>
        <topology evidence="1">Multi-pass membrane protein</topology>
    </subcellularLocation>
</comment>
<dbReference type="InterPro" id="IPR006042">
    <property type="entry name" value="Xan_ur_permease"/>
</dbReference>
<keyword evidence="7 8" id="KW-0472">Membrane</keyword>
<keyword evidence="10" id="KW-1185">Reference proteome</keyword>
<dbReference type="NCBIfam" id="NF037981">
    <property type="entry name" value="NCS2_1"/>
    <property type="match status" value="1"/>
</dbReference>
<feature type="transmembrane region" description="Helical" evidence="8">
    <location>
        <begin position="369"/>
        <end position="389"/>
    </location>
</feature>
<evidence type="ECO:0000256" key="5">
    <source>
        <dbReference type="ARBA" id="ARBA00022692"/>
    </source>
</evidence>
<feature type="transmembrane region" description="Helical" evidence="8">
    <location>
        <begin position="186"/>
        <end position="213"/>
    </location>
</feature>
<name>A0ABT0MCA5_9BACL</name>
<dbReference type="Proteomes" id="UP001203004">
    <property type="component" value="Unassembled WGS sequence"/>
</dbReference>
<dbReference type="PROSITE" id="PS01116">
    <property type="entry name" value="XANTH_URACIL_PERMASE"/>
    <property type="match status" value="1"/>
</dbReference>
<dbReference type="NCBIfam" id="TIGR00801">
    <property type="entry name" value="ncs2"/>
    <property type="match status" value="1"/>
</dbReference>
<feature type="transmembrane region" description="Helical" evidence="8">
    <location>
        <begin position="19"/>
        <end position="37"/>
    </location>
</feature>
<evidence type="ECO:0000256" key="6">
    <source>
        <dbReference type="ARBA" id="ARBA00022989"/>
    </source>
</evidence>
<evidence type="ECO:0000313" key="10">
    <source>
        <dbReference type="Proteomes" id="UP001203004"/>
    </source>
</evidence>
<evidence type="ECO:0000313" key="9">
    <source>
        <dbReference type="EMBL" id="MCL1632504.1"/>
    </source>
</evidence>
<organism evidence="9 10">
    <name type="scientific">Sporolactobacillus mangiferae</name>
    <dbReference type="NCBI Taxonomy" id="2940498"/>
    <lineage>
        <taxon>Bacteria</taxon>
        <taxon>Bacillati</taxon>
        <taxon>Bacillota</taxon>
        <taxon>Bacilli</taxon>
        <taxon>Bacillales</taxon>
        <taxon>Sporolactobacillaceae</taxon>
        <taxon>Sporolactobacillus</taxon>
    </lineage>
</organism>
<feature type="transmembrane region" description="Helical" evidence="8">
    <location>
        <begin position="122"/>
        <end position="142"/>
    </location>
</feature>
<proteinExistence type="inferred from homology"/>
<feature type="transmembrane region" description="Helical" evidence="8">
    <location>
        <begin position="233"/>
        <end position="255"/>
    </location>
</feature>
<dbReference type="PANTHER" id="PTHR42810">
    <property type="entry name" value="PURINE PERMEASE C1399.01C-RELATED"/>
    <property type="match status" value="1"/>
</dbReference>
<protein>
    <submittedName>
        <fullName evidence="9">Purine permease</fullName>
    </submittedName>
</protein>
<keyword evidence="6 8" id="KW-1133">Transmembrane helix</keyword>
<feature type="transmembrane region" description="Helical" evidence="8">
    <location>
        <begin position="67"/>
        <end position="89"/>
    </location>
</feature>
<feature type="transmembrane region" description="Helical" evidence="8">
    <location>
        <begin position="162"/>
        <end position="179"/>
    </location>
</feature>
<dbReference type="EMBL" id="JAMAST010000016">
    <property type="protein sequence ID" value="MCL1632504.1"/>
    <property type="molecule type" value="Genomic_DNA"/>
</dbReference>
<comment type="caution">
    <text evidence="9">The sequence shown here is derived from an EMBL/GenBank/DDBJ whole genome shotgun (WGS) entry which is preliminary data.</text>
</comment>
<feature type="transmembrane region" description="Helical" evidence="8">
    <location>
        <begin position="95"/>
        <end position="115"/>
    </location>
</feature>
<dbReference type="InterPro" id="IPR017588">
    <property type="entry name" value="UacT-like"/>
</dbReference>
<dbReference type="Pfam" id="PF00860">
    <property type="entry name" value="Xan_ur_permease"/>
    <property type="match status" value="1"/>
</dbReference>
<keyword evidence="4" id="KW-1003">Cell membrane</keyword>